<dbReference type="RefSeq" id="WP_211650209.1">
    <property type="nucleotide sequence ID" value="NZ_JAFEVO010000001.1"/>
</dbReference>
<evidence type="ECO:0000313" key="1">
    <source>
        <dbReference type="EMBL" id="MBS3183285.1"/>
    </source>
</evidence>
<dbReference type="Proteomes" id="UP000811492">
    <property type="component" value="Unassembled WGS sequence"/>
</dbReference>
<accession>A0ABS5M8Z3</accession>
<organism evidence="1 2">
    <name type="scientific">Leucobacter manosquensis</name>
    <dbReference type="NCBI Taxonomy" id="2810611"/>
    <lineage>
        <taxon>Bacteria</taxon>
        <taxon>Bacillati</taxon>
        <taxon>Actinomycetota</taxon>
        <taxon>Actinomycetes</taxon>
        <taxon>Micrococcales</taxon>
        <taxon>Microbacteriaceae</taxon>
        <taxon>Leucobacter</taxon>
    </lineage>
</organism>
<protein>
    <recommendedName>
        <fullName evidence="3">Glycine zipper domain-containing protein</fullName>
    </recommendedName>
</protein>
<name>A0ABS5M8Z3_9MICO</name>
<evidence type="ECO:0008006" key="3">
    <source>
        <dbReference type="Google" id="ProtNLM"/>
    </source>
</evidence>
<evidence type="ECO:0000313" key="2">
    <source>
        <dbReference type="Proteomes" id="UP000811492"/>
    </source>
</evidence>
<sequence length="191" mass="19673">MLLMLGTLGVHRAACEAVVAVVSECCDVADESAVVELFGECKHANGGTVGYASGYAVGGTIGLAAGGIVPGIGGGIASGTVFGQGTTTSDSVLVRLSKGEEVIRASEASKHRALLKQINAGQFSEGMTRGSFAPSIAAQTTVIERVHTETPTELTLVDTKGALIGTMQVVANREIDEYSNQMAKERRRAGF</sequence>
<gene>
    <name evidence="1" type="ORF">JSQ98_13940</name>
</gene>
<comment type="caution">
    <text evidence="1">The sequence shown here is derived from an EMBL/GenBank/DDBJ whole genome shotgun (WGS) entry which is preliminary data.</text>
</comment>
<dbReference type="EMBL" id="JAFEVO010000001">
    <property type="protein sequence ID" value="MBS3183285.1"/>
    <property type="molecule type" value="Genomic_DNA"/>
</dbReference>
<keyword evidence="2" id="KW-1185">Reference proteome</keyword>
<reference evidence="1 2" key="1">
    <citation type="submission" date="2021-02" db="EMBL/GenBank/DDBJ databases">
        <title>Draft genome and description of Leucobacter sp nov strain Marseille-Q4368.</title>
        <authorList>
            <person name="Boxberger M."/>
            <person name="La Scola B."/>
        </authorList>
    </citation>
    <scope>NUCLEOTIDE SEQUENCE [LARGE SCALE GENOMIC DNA]</scope>
    <source>
        <strain evidence="1 2">Marseille-Q4368</strain>
    </source>
</reference>
<proteinExistence type="predicted"/>